<dbReference type="Pfam" id="PF04577">
    <property type="entry name" value="Glyco_transf_61"/>
    <property type="match status" value="1"/>
</dbReference>
<reference evidence="9 10" key="1">
    <citation type="journal article" date="2016" name="Sci. Rep.">
        <title>The Dendrobium catenatum Lindl. genome sequence provides insights into polysaccharide synthase, floral development and adaptive evolution.</title>
        <authorList>
            <person name="Zhang G.Q."/>
            <person name="Xu Q."/>
            <person name="Bian C."/>
            <person name="Tsai W.C."/>
            <person name="Yeh C.M."/>
            <person name="Liu K.W."/>
            <person name="Yoshida K."/>
            <person name="Zhang L.S."/>
            <person name="Chang S.B."/>
            <person name="Chen F."/>
            <person name="Shi Y."/>
            <person name="Su Y.Y."/>
            <person name="Zhang Y.Q."/>
            <person name="Chen L.J."/>
            <person name="Yin Y."/>
            <person name="Lin M."/>
            <person name="Huang H."/>
            <person name="Deng H."/>
            <person name="Wang Z.W."/>
            <person name="Zhu S.L."/>
            <person name="Zhao X."/>
            <person name="Deng C."/>
            <person name="Niu S.C."/>
            <person name="Huang J."/>
            <person name="Wang M."/>
            <person name="Liu G.H."/>
            <person name="Yang H.J."/>
            <person name="Xiao X.J."/>
            <person name="Hsiao Y.Y."/>
            <person name="Wu W.L."/>
            <person name="Chen Y.Y."/>
            <person name="Mitsuda N."/>
            <person name="Ohme-Takagi M."/>
            <person name="Luo Y.B."/>
            <person name="Van de Peer Y."/>
            <person name="Liu Z.J."/>
        </authorList>
    </citation>
    <scope>NUCLEOTIDE SEQUENCE [LARGE SCALE GENOMIC DNA]</scope>
    <source>
        <tissue evidence="9">The whole plant</tissue>
    </source>
</reference>
<dbReference type="EMBL" id="KZ503838">
    <property type="protein sequence ID" value="PKU61120.1"/>
    <property type="molecule type" value="Genomic_DNA"/>
</dbReference>
<gene>
    <name evidence="9" type="ORF">MA16_Dca026786</name>
</gene>
<evidence type="ECO:0000256" key="7">
    <source>
        <dbReference type="SAM" id="Phobius"/>
    </source>
</evidence>
<feature type="transmembrane region" description="Helical" evidence="7">
    <location>
        <begin position="43"/>
        <end position="60"/>
    </location>
</feature>
<comment type="pathway">
    <text evidence="2">Glycan metabolism.</text>
</comment>
<dbReference type="GO" id="GO:0000139">
    <property type="term" value="C:Golgi membrane"/>
    <property type="evidence" value="ECO:0007669"/>
    <property type="project" value="UniProtKB-SubCell"/>
</dbReference>
<keyword evidence="7" id="KW-0472">Membrane</keyword>
<accession>A0A2I0VCJ3</accession>
<reference evidence="9 10" key="2">
    <citation type="journal article" date="2017" name="Nature">
        <title>The Apostasia genome and the evolution of orchids.</title>
        <authorList>
            <person name="Zhang G.Q."/>
            <person name="Liu K.W."/>
            <person name="Li Z."/>
            <person name="Lohaus R."/>
            <person name="Hsiao Y.Y."/>
            <person name="Niu S.C."/>
            <person name="Wang J.Y."/>
            <person name="Lin Y.C."/>
            <person name="Xu Q."/>
            <person name="Chen L.J."/>
            <person name="Yoshida K."/>
            <person name="Fujiwara S."/>
            <person name="Wang Z.W."/>
            <person name="Zhang Y.Q."/>
            <person name="Mitsuda N."/>
            <person name="Wang M."/>
            <person name="Liu G.H."/>
            <person name="Pecoraro L."/>
            <person name="Huang H.X."/>
            <person name="Xiao X.J."/>
            <person name="Lin M."/>
            <person name="Wu X.Y."/>
            <person name="Wu W.L."/>
            <person name="Chen Y.Y."/>
            <person name="Chang S.B."/>
            <person name="Sakamoto S."/>
            <person name="Ohme-Takagi M."/>
            <person name="Yagi M."/>
            <person name="Zeng S.J."/>
            <person name="Shen C.Y."/>
            <person name="Yeh C.M."/>
            <person name="Luo Y.B."/>
            <person name="Tsai W.C."/>
            <person name="Van de Peer Y."/>
            <person name="Liu Z.J."/>
        </authorList>
    </citation>
    <scope>NUCLEOTIDE SEQUENCE [LARGE SCALE GENOMIC DNA]</scope>
    <source>
        <tissue evidence="9">The whole plant</tissue>
    </source>
</reference>
<keyword evidence="10" id="KW-1185">Reference proteome</keyword>
<protein>
    <recommendedName>
        <fullName evidence="8">Glycosyltransferase 61 catalytic domain-containing protein</fullName>
    </recommendedName>
</protein>
<keyword evidence="7" id="KW-0812">Transmembrane</keyword>
<evidence type="ECO:0000259" key="8">
    <source>
        <dbReference type="Pfam" id="PF04577"/>
    </source>
</evidence>
<keyword evidence="3" id="KW-0328">Glycosyltransferase</keyword>
<dbReference type="AlphaFoldDB" id="A0A2I0VCJ3"/>
<keyword evidence="7" id="KW-1133">Transmembrane helix</keyword>
<proteinExistence type="predicted"/>
<evidence type="ECO:0000313" key="10">
    <source>
        <dbReference type="Proteomes" id="UP000233837"/>
    </source>
</evidence>
<dbReference type="Proteomes" id="UP000233837">
    <property type="component" value="Unassembled WGS sequence"/>
</dbReference>
<evidence type="ECO:0000256" key="1">
    <source>
        <dbReference type="ARBA" id="ARBA00004323"/>
    </source>
</evidence>
<evidence type="ECO:0000256" key="5">
    <source>
        <dbReference type="ARBA" id="ARBA00023180"/>
    </source>
</evidence>
<keyword evidence="4" id="KW-0808">Transferase</keyword>
<evidence type="ECO:0000256" key="2">
    <source>
        <dbReference type="ARBA" id="ARBA00004881"/>
    </source>
</evidence>
<keyword evidence="5" id="KW-0325">Glycoprotein</keyword>
<dbReference type="PANTHER" id="PTHR20961">
    <property type="entry name" value="GLYCOSYLTRANSFERASE"/>
    <property type="match status" value="1"/>
</dbReference>
<name>A0A2I0VCJ3_9ASPA</name>
<evidence type="ECO:0000256" key="4">
    <source>
        <dbReference type="ARBA" id="ARBA00022679"/>
    </source>
</evidence>
<evidence type="ECO:0000256" key="6">
    <source>
        <dbReference type="SAM" id="MobiDB-lite"/>
    </source>
</evidence>
<sequence>MTNMTSGMKQREKEGVEEFDKEKMESRGVKSWRNFTKQATKRICNFLVILFLMLSIYILSNIKAHYCQAAYGKLRAPLKLEQASAEVKQLTEESRSNSTDDLYAEDEDAEEDSAIYSHKPICRESNKRSDTCDARGDLRVQVSSNTIFVSSAQQEWKIKPYARKGDVGALSHVSEWSLKPFGSSTNNQQIPNCTVKQTVLAVIFSVNGYTGNIFHDFTDVLIPLFISSHQFHGQVQFLVTDVKQWWLNKYKLILKHLSSYEIINLQSDGREIIRCFPRVIIGLQFHKELGIDSAKSPTGYSIVDFKVLLRKAYGLERADTMSSVFQGSVRKPRLLIISRKRSRSFVNEKGIVEMAMSLGFDVRVAESDLSTDLSKFGRLVNSADVLFGVHGAGLTNMLFLPAGAVVIQVVPFGGPEWLARETFRKPINDLELKYLEYRIELEESTLIDQYPRDHPVLKDPDSVTKLGWNAFREVYLDKQNVSPHLGRLKETFLQALKLLPKRSTSAI</sequence>
<dbReference type="PANTHER" id="PTHR20961:SF100">
    <property type="entry name" value="OS02G0331200 PROTEIN"/>
    <property type="match status" value="1"/>
</dbReference>
<feature type="domain" description="Glycosyltransferase 61 catalytic" evidence="8">
    <location>
        <begin position="313"/>
        <end position="407"/>
    </location>
</feature>
<feature type="compositionally biased region" description="Basic and acidic residues" evidence="6">
    <location>
        <begin position="9"/>
        <end position="20"/>
    </location>
</feature>
<evidence type="ECO:0000313" key="9">
    <source>
        <dbReference type="EMBL" id="PKU61120.1"/>
    </source>
</evidence>
<dbReference type="GO" id="GO:0016763">
    <property type="term" value="F:pentosyltransferase activity"/>
    <property type="evidence" value="ECO:0007669"/>
    <property type="project" value="UniProtKB-ARBA"/>
</dbReference>
<organism evidence="9 10">
    <name type="scientific">Dendrobium catenatum</name>
    <dbReference type="NCBI Taxonomy" id="906689"/>
    <lineage>
        <taxon>Eukaryota</taxon>
        <taxon>Viridiplantae</taxon>
        <taxon>Streptophyta</taxon>
        <taxon>Embryophyta</taxon>
        <taxon>Tracheophyta</taxon>
        <taxon>Spermatophyta</taxon>
        <taxon>Magnoliopsida</taxon>
        <taxon>Liliopsida</taxon>
        <taxon>Asparagales</taxon>
        <taxon>Orchidaceae</taxon>
        <taxon>Epidendroideae</taxon>
        <taxon>Malaxideae</taxon>
        <taxon>Dendrobiinae</taxon>
        <taxon>Dendrobium</taxon>
    </lineage>
</organism>
<feature type="region of interest" description="Disordered" evidence="6">
    <location>
        <begin position="1"/>
        <end position="20"/>
    </location>
</feature>
<dbReference type="InterPro" id="IPR007657">
    <property type="entry name" value="Glycosyltransferase_61"/>
</dbReference>
<dbReference type="OrthoDB" id="529273at2759"/>
<dbReference type="InterPro" id="IPR049625">
    <property type="entry name" value="Glyco_transf_61_cat"/>
</dbReference>
<comment type="subcellular location">
    <subcellularLocation>
        <location evidence="1">Golgi apparatus membrane</location>
        <topology evidence="1">Single-pass type II membrane protein</topology>
    </subcellularLocation>
</comment>
<evidence type="ECO:0000256" key="3">
    <source>
        <dbReference type="ARBA" id="ARBA00022676"/>
    </source>
</evidence>